<keyword evidence="2" id="KW-1133">Transmembrane helix</keyword>
<proteinExistence type="predicted"/>
<protein>
    <submittedName>
        <fullName evidence="3">Uncharacterized protein</fullName>
    </submittedName>
</protein>
<keyword evidence="2" id="KW-0472">Membrane</keyword>
<dbReference type="AlphaFoldDB" id="A0A067M8D6"/>
<gene>
    <name evidence="3" type="ORF">BOTBODRAFT_469242</name>
</gene>
<feature type="region of interest" description="Disordered" evidence="1">
    <location>
        <begin position="207"/>
        <end position="242"/>
    </location>
</feature>
<feature type="transmembrane region" description="Helical" evidence="2">
    <location>
        <begin position="119"/>
        <end position="138"/>
    </location>
</feature>
<evidence type="ECO:0000256" key="2">
    <source>
        <dbReference type="SAM" id="Phobius"/>
    </source>
</evidence>
<keyword evidence="4" id="KW-1185">Reference proteome</keyword>
<dbReference type="Proteomes" id="UP000027195">
    <property type="component" value="Unassembled WGS sequence"/>
</dbReference>
<evidence type="ECO:0000256" key="1">
    <source>
        <dbReference type="SAM" id="MobiDB-lite"/>
    </source>
</evidence>
<feature type="transmembrane region" description="Helical" evidence="2">
    <location>
        <begin position="74"/>
        <end position="98"/>
    </location>
</feature>
<name>A0A067M8D6_BOTB1</name>
<evidence type="ECO:0000313" key="4">
    <source>
        <dbReference type="Proteomes" id="UP000027195"/>
    </source>
</evidence>
<evidence type="ECO:0000313" key="3">
    <source>
        <dbReference type="EMBL" id="KDQ10970.1"/>
    </source>
</evidence>
<sequence>MFASRAMRWSVLTITRQQRSITWNSWGRVALLLFLLPLSLLHQATAMAVVPLPAVVGAALLAAVDLAEGAVADMATVAAGVVVILTIALVAGTSAAVGRQEEPRRIEVRSGELAVDPRAVMLTAVMAMVLASLLATILQERPPKHGSLCLRCRALMVQGPSHPLLLSPQCLLSTSRSPRTLEAQILKPRALQTFGIFQIAARRLKRPKSRPGCPSREYEAYGNGGRTSSRAPLYSKIGASSP</sequence>
<dbReference type="InParanoid" id="A0A067M8D6"/>
<reference evidence="4" key="1">
    <citation type="journal article" date="2014" name="Proc. Natl. Acad. Sci. U.S.A.">
        <title>Extensive sampling of basidiomycete genomes demonstrates inadequacy of the white-rot/brown-rot paradigm for wood decay fungi.</title>
        <authorList>
            <person name="Riley R."/>
            <person name="Salamov A.A."/>
            <person name="Brown D.W."/>
            <person name="Nagy L.G."/>
            <person name="Floudas D."/>
            <person name="Held B.W."/>
            <person name="Levasseur A."/>
            <person name="Lombard V."/>
            <person name="Morin E."/>
            <person name="Otillar R."/>
            <person name="Lindquist E.A."/>
            <person name="Sun H."/>
            <person name="LaButti K.M."/>
            <person name="Schmutz J."/>
            <person name="Jabbour D."/>
            <person name="Luo H."/>
            <person name="Baker S.E."/>
            <person name="Pisabarro A.G."/>
            <person name="Walton J.D."/>
            <person name="Blanchette R.A."/>
            <person name="Henrissat B."/>
            <person name="Martin F."/>
            <person name="Cullen D."/>
            <person name="Hibbett D.S."/>
            <person name="Grigoriev I.V."/>
        </authorList>
    </citation>
    <scope>NUCLEOTIDE SEQUENCE [LARGE SCALE GENOMIC DNA]</scope>
    <source>
        <strain evidence="4">FD-172 SS1</strain>
    </source>
</reference>
<dbReference type="EMBL" id="KL198062">
    <property type="protein sequence ID" value="KDQ10970.1"/>
    <property type="molecule type" value="Genomic_DNA"/>
</dbReference>
<dbReference type="HOGENOM" id="CLU_1147020_0_0_1"/>
<accession>A0A067M8D6</accession>
<organism evidence="3 4">
    <name type="scientific">Botryobasidium botryosum (strain FD-172 SS1)</name>
    <dbReference type="NCBI Taxonomy" id="930990"/>
    <lineage>
        <taxon>Eukaryota</taxon>
        <taxon>Fungi</taxon>
        <taxon>Dikarya</taxon>
        <taxon>Basidiomycota</taxon>
        <taxon>Agaricomycotina</taxon>
        <taxon>Agaricomycetes</taxon>
        <taxon>Cantharellales</taxon>
        <taxon>Botryobasidiaceae</taxon>
        <taxon>Botryobasidium</taxon>
    </lineage>
</organism>
<keyword evidence="2" id="KW-0812">Transmembrane</keyword>